<evidence type="ECO:0000259" key="1">
    <source>
        <dbReference type="Pfam" id="PF20408"/>
    </source>
</evidence>
<dbReference type="RefSeq" id="WP_015781140.1">
    <property type="nucleotide sequence ID" value="NC_013166.1"/>
</dbReference>
<dbReference type="KEGG" id="kko:Kkor_2125"/>
<sequence>MTQVQSKAVFIFAHGAGADSNSEFMQSMARQISHPTIEVVLFDFPYMIKRQQTGKKSPPDRMPKLIEAYQQQIAEHMKGRKVFIGGKSMGGRVASMIADDEQVDGLICMGYPFHPPGKPENLRTDHLKALKIPTLILQGTRDPFGKPEEVATYGLSSSINVHWLEDGNHSLETLKRSEITTEQSWQLAAQQARTFIIERI</sequence>
<dbReference type="AlphaFoldDB" id="C7R779"/>
<dbReference type="InterPro" id="IPR029058">
    <property type="entry name" value="AB_hydrolase_fold"/>
</dbReference>
<evidence type="ECO:0000313" key="2">
    <source>
        <dbReference type="EMBL" id="ACV27535.1"/>
    </source>
</evidence>
<dbReference type="InterPro" id="IPR046879">
    <property type="entry name" value="KANL3/Tex30_Abhydrolase"/>
</dbReference>
<accession>C7R779</accession>
<reference evidence="2 3" key="1">
    <citation type="journal article" date="2009" name="Stand. Genomic Sci.">
        <title>Complete genome sequence of Kangiella koreensis type strain (SW-125).</title>
        <authorList>
            <person name="Han C."/>
            <person name="Sikorski J."/>
            <person name="Lapidus A."/>
            <person name="Nolan M."/>
            <person name="Glavina Del Rio T."/>
            <person name="Tice H."/>
            <person name="Cheng J.F."/>
            <person name="Lucas S."/>
            <person name="Chen F."/>
            <person name="Copeland A."/>
            <person name="Ivanova N."/>
            <person name="Mavromatis K."/>
            <person name="Ovchinnikova G."/>
            <person name="Pati A."/>
            <person name="Bruce D."/>
            <person name="Goodwin L."/>
            <person name="Pitluck S."/>
            <person name="Chen A."/>
            <person name="Palaniappan K."/>
            <person name="Land M."/>
            <person name="Hauser L."/>
            <person name="Chang Y.J."/>
            <person name="Jeffries C.D."/>
            <person name="Chain P."/>
            <person name="Saunders E."/>
            <person name="Brettin T."/>
            <person name="Goker M."/>
            <person name="Tindall B.J."/>
            <person name="Bristow J."/>
            <person name="Eisen J.A."/>
            <person name="Markowitz V."/>
            <person name="Hugenholtz P."/>
            <person name="Kyrpides N.C."/>
            <person name="Klenk H.P."/>
            <person name="Detter J.C."/>
        </authorList>
    </citation>
    <scope>NUCLEOTIDE SEQUENCE [LARGE SCALE GENOMIC DNA]</scope>
    <source>
        <strain evidence="3">DSM 16069 / KCTC 12182 / SW-125</strain>
    </source>
</reference>
<keyword evidence="3" id="KW-1185">Reference proteome</keyword>
<dbReference type="eggNOG" id="COG3571">
    <property type="taxonomic scope" value="Bacteria"/>
</dbReference>
<dbReference type="ESTHER" id="kankd-c7r779">
    <property type="family name" value="NLS3-Tex30"/>
</dbReference>
<evidence type="ECO:0000313" key="3">
    <source>
        <dbReference type="Proteomes" id="UP000001231"/>
    </source>
</evidence>
<dbReference type="Gene3D" id="3.40.50.1820">
    <property type="entry name" value="alpha/beta hydrolase"/>
    <property type="match status" value="1"/>
</dbReference>
<dbReference type="EMBL" id="CP001707">
    <property type="protein sequence ID" value="ACV27535.1"/>
    <property type="molecule type" value="Genomic_DNA"/>
</dbReference>
<protein>
    <recommendedName>
        <fullName evidence="1">KANL3/Tex30 alpha/beta hydrolase-like domain-containing protein</fullName>
    </recommendedName>
</protein>
<organism evidence="2 3">
    <name type="scientific">Kangiella koreensis (strain DSM 16069 / JCM 12317 / KCTC 12182 / SW-125)</name>
    <dbReference type="NCBI Taxonomy" id="523791"/>
    <lineage>
        <taxon>Bacteria</taxon>
        <taxon>Pseudomonadati</taxon>
        <taxon>Pseudomonadota</taxon>
        <taxon>Gammaproteobacteria</taxon>
        <taxon>Kangiellales</taxon>
        <taxon>Kangiellaceae</taxon>
        <taxon>Kangiella</taxon>
    </lineage>
</organism>
<dbReference type="OrthoDB" id="652634at2"/>
<dbReference type="PANTHER" id="PTHR13136">
    <property type="entry name" value="TESTIS DEVELOPMENT PROTEIN PRTD"/>
    <property type="match status" value="1"/>
</dbReference>
<dbReference type="InterPro" id="IPR026555">
    <property type="entry name" value="NSL3/Tex30"/>
</dbReference>
<dbReference type="Pfam" id="PF20408">
    <property type="entry name" value="Abhydrolase_11"/>
    <property type="match status" value="1"/>
</dbReference>
<dbReference type="InParanoid" id="C7R779"/>
<dbReference type="PANTHER" id="PTHR13136:SF11">
    <property type="entry name" value="TESTIS-EXPRESSED PROTEIN 30"/>
    <property type="match status" value="1"/>
</dbReference>
<dbReference type="SUPFAM" id="SSF53474">
    <property type="entry name" value="alpha/beta-Hydrolases"/>
    <property type="match status" value="1"/>
</dbReference>
<dbReference type="HOGENOM" id="CLU_072792_1_2_6"/>
<dbReference type="Proteomes" id="UP000001231">
    <property type="component" value="Chromosome"/>
</dbReference>
<gene>
    <name evidence="2" type="ordered locus">Kkor_2125</name>
</gene>
<dbReference type="STRING" id="523791.Kkor_2125"/>
<proteinExistence type="predicted"/>
<name>C7R779_KANKD</name>
<feature type="domain" description="KANL3/Tex30 alpha/beta hydrolase-like" evidence="1">
    <location>
        <begin position="7"/>
        <end position="196"/>
    </location>
</feature>